<feature type="transmembrane region" description="Helical" evidence="1">
    <location>
        <begin position="22"/>
        <end position="43"/>
    </location>
</feature>
<protein>
    <submittedName>
        <fullName evidence="2">DUF2254 domain-containing protein</fullName>
    </submittedName>
</protein>
<evidence type="ECO:0000256" key="1">
    <source>
        <dbReference type="SAM" id="Phobius"/>
    </source>
</evidence>
<name>A0ABN1HNF4_9SPHN</name>
<evidence type="ECO:0000313" key="2">
    <source>
        <dbReference type="EMBL" id="GAA0660448.1"/>
    </source>
</evidence>
<keyword evidence="1" id="KW-0472">Membrane</keyword>
<evidence type="ECO:0000313" key="3">
    <source>
        <dbReference type="Proteomes" id="UP001500238"/>
    </source>
</evidence>
<feature type="transmembrane region" description="Helical" evidence="1">
    <location>
        <begin position="63"/>
        <end position="89"/>
    </location>
</feature>
<accession>A0ABN1HNF4</accession>
<feature type="transmembrane region" description="Helical" evidence="1">
    <location>
        <begin position="139"/>
        <end position="160"/>
    </location>
</feature>
<comment type="caution">
    <text evidence="2">The sequence shown here is derived from an EMBL/GenBank/DDBJ whole genome shotgun (WGS) entry which is preliminary data.</text>
</comment>
<keyword evidence="3" id="KW-1185">Reference proteome</keyword>
<organism evidence="2 3">
    <name type="scientific">Sphingomonas insulae</name>
    <dbReference type="NCBI Taxonomy" id="424800"/>
    <lineage>
        <taxon>Bacteria</taxon>
        <taxon>Pseudomonadati</taxon>
        <taxon>Pseudomonadota</taxon>
        <taxon>Alphaproteobacteria</taxon>
        <taxon>Sphingomonadales</taxon>
        <taxon>Sphingomonadaceae</taxon>
        <taxon>Sphingomonas</taxon>
    </lineage>
</organism>
<proteinExistence type="predicted"/>
<keyword evidence="1" id="KW-1133">Transmembrane helix</keyword>
<feature type="transmembrane region" description="Helical" evidence="1">
    <location>
        <begin position="110"/>
        <end position="133"/>
    </location>
</feature>
<keyword evidence="1" id="KW-0812">Transmembrane</keyword>
<dbReference type="Proteomes" id="UP001500238">
    <property type="component" value="Unassembled WGS sequence"/>
</dbReference>
<reference evidence="2 3" key="1">
    <citation type="journal article" date="2019" name="Int. J. Syst. Evol. Microbiol.">
        <title>The Global Catalogue of Microorganisms (GCM) 10K type strain sequencing project: providing services to taxonomists for standard genome sequencing and annotation.</title>
        <authorList>
            <consortium name="The Broad Institute Genomics Platform"/>
            <consortium name="The Broad Institute Genome Sequencing Center for Infectious Disease"/>
            <person name="Wu L."/>
            <person name="Ma J."/>
        </authorList>
    </citation>
    <scope>NUCLEOTIDE SEQUENCE [LARGE SCALE GENOMIC DNA]</scope>
    <source>
        <strain evidence="2 3">JCM 14603</strain>
    </source>
</reference>
<dbReference type="InterPro" id="IPR018723">
    <property type="entry name" value="DUF2254_membrane"/>
</dbReference>
<sequence length="422" mass="44410">MMTGGYLAGRGAYLLQQLTRRIWLRASLFSIAGVLTALLAARLAPFIPDELSLTVGGKAVDNILTILASSMLAVTTFALSAAVTAYGAATSTVTPRATQLLIEDRFTQNALSTFVGTFLFSIVGIIALTTGFYGAKGRVVLFFATIAIVGVIAITLLRWIQHLSTFGRVQDTIERVERAAMASMIAWAEAPCLGGATAVDVPADARPVFTDRTGYIAHIDMGALCRVATRDGLIVHVATLPGTFVHPGRAVAMVEGACDDRALAAVAAAFAIMPDRDFDQDPRFGLIVLSEIAARALSPAVNDPGTAIRVIGAAHRVLAALADTPANGERRFARVHVPDLDIDDLFIDVFRPIARDGSGVVEVQLRLQATLTALAGQAPDRFGAAARAASRSAMVRAEAALDAADMAALRSGDGERAQRRSG</sequence>
<dbReference type="EMBL" id="BAAAES010000004">
    <property type="protein sequence ID" value="GAA0660448.1"/>
    <property type="molecule type" value="Genomic_DNA"/>
</dbReference>
<dbReference type="Pfam" id="PF10011">
    <property type="entry name" value="DUF2254"/>
    <property type="match status" value="1"/>
</dbReference>
<gene>
    <name evidence="2" type="ORF">GCM10009102_06280</name>
</gene>
<dbReference type="RefSeq" id="WP_208404198.1">
    <property type="nucleotide sequence ID" value="NZ_BAAAES010000004.1"/>
</dbReference>